<evidence type="ECO:0000313" key="1">
    <source>
        <dbReference type="EMBL" id="RYO80053.1"/>
    </source>
</evidence>
<keyword evidence="2" id="KW-1185">Reference proteome</keyword>
<sequence length="116" mass="12704">MNHYEVVTTSSPSGPHWDIVYVADGGLATYTHLASGPKEMRTIKQHTYECIDSGQWKAETSEMLLVAFGLALYEGKQAISAQALSNRNICEGGAESVERHDLRAQSEQGRAAHMPL</sequence>
<gene>
    <name evidence="1" type="ORF">DL762_007847</name>
</gene>
<evidence type="ECO:0000313" key="2">
    <source>
        <dbReference type="Proteomes" id="UP000294003"/>
    </source>
</evidence>
<dbReference type="EMBL" id="QJNS01000302">
    <property type="protein sequence ID" value="RYO80053.1"/>
    <property type="molecule type" value="Genomic_DNA"/>
</dbReference>
<proteinExistence type="predicted"/>
<organism evidence="1 2">
    <name type="scientific">Monosporascus cannonballus</name>
    <dbReference type="NCBI Taxonomy" id="155416"/>
    <lineage>
        <taxon>Eukaryota</taxon>
        <taxon>Fungi</taxon>
        <taxon>Dikarya</taxon>
        <taxon>Ascomycota</taxon>
        <taxon>Pezizomycotina</taxon>
        <taxon>Sordariomycetes</taxon>
        <taxon>Xylariomycetidae</taxon>
        <taxon>Xylariales</taxon>
        <taxon>Xylariales incertae sedis</taxon>
        <taxon>Monosporascus</taxon>
    </lineage>
</organism>
<protein>
    <submittedName>
        <fullName evidence="1">Uncharacterized protein</fullName>
    </submittedName>
</protein>
<comment type="caution">
    <text evidence="1">The sequence shown here is derived from an EMBL/GenBank/DDBJ whole genome shotgun (WGS) entry which is preliminary data.</text>
</comment>
<accession>A0ABY0GY40</accession>
<reference evidence="1 2" key="1">
    <citation type="submission" date="2018-06" db="EMBL/GenBank/DDBJ databases">
        <title>Complete Genomes of Monosporascus.</title>
        <authorList>
            <person name="Robinson A.J."/>
            <person name="Natvig D.O."/>
        </authorList>
    </citation>
    <scope>NUCLEOTIDE SEQUENCE [LARGE SCALE GENOMIC DNA]</scope>
    <source>
        <strain evidence="1 2">CBS 609.92</strain>
    </source>
</reference>
<dbReference type="Proteomes" id="UP000294003">
    <property type="component" value="Unassembled WGS sequence"/>
</dbReference>
<name>A0ABY0GY40_9PEZI</name>